<dbReference type="Pfam" id="PF07617">
    <property type="entry name" value="DUF1579"/>
    <property type="match status" value="1"/>
</dbReference>
<dbReference type="EMBL" id="JAMRXG010000004">
    <property type="protein sequence ID" value="MCM6774215.1"/>
    <property type="molecule type" value="Genomic_DNA"/>
</dbReference>
<dbReference type="AlphaFoldDB" id="A0A9X2E5U6"/>
<comment type="caution">
    <text evidence="1">The sequence shown here is derived from an EMBL/GenBank/DDBJ whole genome shotgun (WGS) entry which is preliminary data.</text>
</comment>
<dbReference type="InterPro" id="IPR011473">
    <property type="entry name" value="DUF1579"/>
</dbReference>
<sequence>MQEAKPQAEHEWLHRLIGEWTFESRMEQSEPFTGTEGVESFGDFWIRSEGQGLGQDGTLSRWSLTLTYDPRQEKYIGTWIGSMSPHMFVYEGTRDATGNVLTLDCEGPSMTEENRTARYQDIIELVDDDHWVLRSQMLGADGTWTQFVETRYERAAANA</sequence>
<reference evidence="1" key="1">
    <citation type="submission" date="2022-06" db="EMBL/GenBank/DDBJ databases">
        <title>Novel species in genus nocardia.</title>
        <authorList>
            <person name="Li F."/>
        </authorList>
    </citation>
    <scope>NUCLEOTIDE SEQUENCE</scope>
    <source>
        <strain evidence="1">CDC141</strain>
    </source>
</reference>
<dbReference type="RefSeq" id="WP_251911697.1">
    <property type="nucleotide sequence ID" value="NZ_JAMRXG010000004.1"/>
</dbReference>
<organism evidence="1 2">
    <name type="scientific">Nocardia pulmonis</name>
    <dbReference type="NCBI Taxonomy" id="2951408"/>
    <lineage>
        <taxon>Bacteria</taxon>
        <taxon>Bacillati</taxon>
        <taxon>Actinomycetota</taxon>
        <taxon>Actinomycetes</taxon>
        <taxon>Mycobacteriales</taxon>
        <taxon>Nocardiaceae</taxon>
        <taxon>Nocardia</taxon>
    </lineage>
</organism>
<keyword evidence="2" id="KW-1185">Reference proteome</keyword>
<gene>
    <name evidence="1" type="ORF">NDR86_12100</name>
</gene>
<dbReference type="Proteomes" id="UP001139157">
    <property type="component" value="Unassembled WGS sequence"/>
</dbReference>
<proteinExistence type="predicted"/>
<protein>
    <submittedName>
        <fullName evidence="1">DUF1579 domain-containing protein</fullName>
    </submittedName>
</protein>
<name>A0A9X2E5U6_9NOCA</name>
<accession>A0A9X2E5U6</accession>
<evidence type="ECO:0000313" key="1">
    <source>
        <dbReference type="EMBL" id="MCM6774215.1"/>
    </source>
</evidence>
<evidence type="ECO:0000313" key="2">
    <source>
        <dbReference type="Proteomes" id="UP001139157"/>
    </source>
</evidence>